<evidence type="ECO:0000259" key="18">
    <source>
        <dbReference type="Pfam" id="PF00326"/>
    </source>
</evidence>
<comment type="catalytic activity">
    <reaction evidence="1">
        <text>Release of an N-terminal dipeptide, Xaa-Yaa-|-Zaa-, from a polypeptide, preferentially when Yaa is Pro, provided Zaa is neither Pro nor hydroxyproline.</text>
        <dbReference type="EC" id="3.4.14.5"/>
    </reaction>
</comment>
<comment type="similarity">
    <text evidence="4">Belongs to the peptidase S9B family.</text>
</comment>
<keyword evidence="15" id="KW-0325">Glycoprotein</keyword>
<keyword evidence="11" id="KW-0720">Serine protease</keyword>
<keyword evidence="14 17" id="KW-0472">Membrane</keyword>
<gene>
    <name evidence="20" type="ORF">BJ508DRAFT_411733</name>
</gene>
<keyword evidence="10" id="KW-0378">Hydrolase</keyword>
<keyword evidence="9 17" id="KW-0812">Transmembrane</keyword>
<dbReference type="GO" id="GO:0005886">
    <property type="term" value="C:plasma membrane"/>
    <property type="evidence" value="ECO:0007669"/>
    <property type="project" value="TreeGrafter"/>
</dbReference>
<dbReference type="Gene3D" id="3.40.50.1820">
    <property type="entry name" value="alpha/beta hydrolase"/>
    <property type="match status" value="1"/>
</dbReference>
<dbReference type="SUPFAM" id="SSF53474">
    <property type="entry name" value="alpha/beta-Hydrolases"/>
    <property type="match status" value="1"/>
</dbReference>
<evidence type="ECO:0000256" key="14">
    <source>
        <dbReference type="ARBA" id="ARBA00023136"/>
    </source>
</evidence>
<evidence type="ECO:0000256" key="9">
    <source>
        <dbReference type="ARBA" id="ARBA00022692"/>
    </source>
</evidence>
<dbReference type="InterPro" id="IPR002471">
    <property type="entry name" value="Pept_S9_AS"/>
</dbReference>
<evidence type="ECO:0000256" key="6">
    <source>
        <dbReference type="ARBA" id="ARBA00022438"/>
    </source>
</evidence>
<dbReference type="GO" id="GO:0004177">
    <property type="term" value="F:aminopeptidase activity"/>
    <property type="evidence" value="ECO:0007669"/>
    <property type="project" value="UniProtKB-KW"/>
</dbReference>
<dbReference type="InterPro" id="IPR050278">
    <property type="entry name" value="Serine_Prot_S9B/DPPIV"/>
</dbReference>
<keyword evidence="7" id="KW-0926">Vacuole</keyword>
<evidence type="ECO:0000256" key="13">
    <source>
        <dbReference type="ARBA" id="ARBA00022989"/>
    </source>
</evidence>
<dbReference type="InterPro" id="IPR029058">
    <property type="entry name" value="AB_hydrolase_fold"/>
</dbReference>
<sequence>MDGAPGRSRDAPSSSRRSSVSSVSSTSTTSLILERINQGDAYPPRSSTESFDLEAGLGRNKERAASVSSDGASSVGPYGKKVSKPAERKVKRAVYTLGFVMIGGWLFALLVYLVREHGAPKSVKDDVKGAADSVKASPKTDGRSITMDDIMMGSFRPRHENVEWIGGATGTEDGLFITTGGGEEYLVVESVDEKVKKRVLMKSRSFQAGTQNIWASRTWPSPDLKKVLIASDIDTVWRHSFRANYWIYDVATGVAEPLITSDDKAKVHLAVWSPKSDSVAYVYKNNVYLRKIGVEKVQEITKDGGANLFNGIPDWVYEEEVFSSNTALWWSPDGKFITFLRTNESAVPEYPVQFFVSRPSGESAKPGLELYPETELIKYPKAGAPNPIVNLRFYDIEKKETIAIDVEKDFDDSERLITEITWTDDSQVLVRETNRESDILKVVLIDVPNRHGKVVRETDIQAIDGGWFEVTQDTAYVPADPKNGRPYDGYIDTVVHEGYMHLAYFTPMDNPDPIMLTSGEWEVVSAPSAVDLRNNLVYFVSTAQSPIERHVYSVFLNGTGVTPLTDTTKPGRFGVSFSKLATYAFLSYDGPDIPWQRIQGTPSGSNPKFEKYLQKNEDLKARLSTVALPEYRYQNITVDSGKTTLQVVERLPPNFDPSKKYPVLFQVYGGPGSQQVTRALQYDYQAFISSHLNAIVVTVDGRGTGFIGRAARCIIRGNLGYYEASDQITAAQLWAKKAYVDPDHIAIWGWSYGGFMTLKTLEQDAGKTFKYGMAVAPVTDWRLYDSIYTERYMHTPQHNPQGYQNATISDGKALAQNERFLIMHGVADDNVHFQNTLRLLDRLDMDGVENYDVHVFPDSDHSIYFHNANRMVYDRLTDWLETAFSGGFKGRMGAPTREEARRERREAKRVLEKRAGVLVE</sequence>
<feature type="region of interest" description="Disordered" evidence="16">
    <location>
        <begin position="62"/>
        <end position="81"/>
    </location>
</feature>
<evidence type="ECO:0000256" key="5">
    <source>
        <dbReference type="ARBA" id="ARBA00012062"/>
    </source>
</evidence>
<dbReference type="EC" id="3.4.14.5" evidence="5"/>
<dbReference type="GO" id="GO:0008239">
    <property type="term" value="F:dipeptidyl-peptidase activity"/>
    <property type="evidence" value="ECO:0007669"/>
    <property type="project" value="UniProtKB-EC"/>
</dbReference>
<protein>
    <recommendedName>
        <fullName evidence="5">dipeptidyl-peptidase IV</fullName>
        <ecNumber evidence="5">3.4.14.5</ecNumber>
    </recommendedName>
</protein>
<organism evidence="20 21">
    <name type="scientific">Ascobolus immersus RN42</name>
    <dbReference type="NCBI Taxonomy" id="1160509"/>
    <lineage>
        <taxon>Eukaryota</taxon>
        <taxon>Fungi</taxon>
        <taxon>Dikarya</taxon>
        <taxon>Ascomycota</taxon>
        <taxon>Pezizomycotina</taxon>
        <taxon>Pezizomycetes</taxon>
        <taxon>Pezizales</taxon>
        <taxon>Ascobolaceae</taxon>
        <taxon>Ascobolus</taxon>
    </lineage>
</organism>
<evidence type="ECO:0000313" key="21">
    <source>
        <dbReference type="Proteomes" id="UP000275078"/>
    </source>
</evidence>
<feature type="domain" description="Peptidase S9 prolyl oligopeptidase catalytic" evidence="18">
    <location>
        <begin position="682"/>
        <end position="885"/>
    </location>
</feature>
<accession>A0A3N4IIS8</accession>
<dbReference type="InterPro" id="IPR002469">
    <property type="entry name" value="Peptidase_S9B_N"/>
</dbReference>
<dbReference type="GO" id="GO:0005774">
    <property type="term" value="C:vacuolar membrane"/>
    <property type="evidence" value="ECO:0007669"/>
    <property type="project" value="UniProtKB-SubCell"/>
</dbReference>
<feature type="region of interest" description="Disordered" evidence="16">
    <location>
        <begin position="1"/>
        <end position="53"/>
    </location>
</feature>
<evidence type="ECO:0000256" key="4">
    <source>
        <dbReference type="ARBA" id="ARBA00006150"/>
    </source>
</evidence>
<dbReference type="SUPFAM" id="SSF82171">
    <property type="entry name" value="DPP6 N-terminal domain-like"/>
    <property type="match status" value="1"/>
</dbReference>
<dbReference type="PANTHER" id="PTHR11731:SF200">
    <property type="entry name" value="DIPEPTIDYL PEPTIDASE 10, ISOFORM B"/>
    <property type="match status" value="1"/>
</dbReference>
<dbReference type="GO" id="GO:0004252">
    <property type="term" value="F:serine-type endopeptidase activity"/>
    <property type="evidence" value="ECO:0007669"/>
    <property type="project" value="InterPro"/>
</dbReference>
<keyword evidence="6" id="KW-0031">Aminopeptidase</keyword>
<feature type="domain" description="Dipeptidylpeptidase IV N-terminal" evidence="19">
    <location>
        <begin position="221"/>
        <end position="595"/>
    </location>
</feature>
<evidence type="ECO:0000256" key="10">
    <source>
        <dbReference type="ARBA" id="ARBA00022801"/>
    </source>
</evidence>
<keyword evidence="13 17" id="KW-1133">Transmembrane helix</keyword>
<evidence type="ECO:0000256" key="2">
    <source>
        <dbReference type="ARBA" id="ARBA00002218"/>
    </source>
</evidence>
<dbReference type="Gene3D" id="2.140.10.30">
    <property type="entry name" value="Dipeptidylpeptidase IV, N-terminal domain"/>
    <property type="match status" value="1"/>
</dbReference>
<dbReference type="GO" id="GO:0006508">
    <property type="term" value="P:proteolysis"/>
    <property type="evidence" value="ECO:0007669"/>
    <property type="project" value="UniProtKB-KW"/>
</dbReference>
<feature type="compositionally biased region" description="Low complexity" evidence="16">
    <location>
        <begin position="65"/>
        <end position="76"/>
    </location>
</feature>
<name>A0A3N4IIS8_ASCIM</name>
<dbReference type="PANTHER" id="PTHR11731">
    <property type="entry name" value="PROTEASE FAMILY S9B,C DIPEPTIDYL-PEPTIDASE IV-RELATED"/>
    <property type="match status" value="1"/>
</dbReference>
<evidence type="ECO:0000256" key="17">
    <source>
        <dbReference type="SAM" id="Phobius"/>
    </source>
</evidence>
<feature type="compositionally biased region" description="Low complexity" evidence="16">
    <location>
        <begin position="13"/>
        <end position="30"/>
    </location>
</feature>
<dbReference type="FunFam" id="3.40.50.1820:FF:000003">
    <property type="entry name" value="Dipeptidyl peptidase 4"/>
    <property type="match status" value="1"/>
</dbReference>
<evidence type="ECO:0000256" key="7">
    <source>
        <dbReference type="ARBA" id="ARBA00022554"/>
    </source>
</evidence>
<evidence type="ECO:0000259" key="19">
    <source>
        <dbReference type="Pfam" id="PF00930"/>
    </source>
</evidence>
<dbReference type="AlphaFoldDB" id="A0A3N4IIS8"/>
<comment type="function">
    <text evidence="2">Type IV dipeptidyl-peptidase which removes N-terminal dipeptides sequentially from polypeptides having unsubstituted N-termini provided that the penultimate residue is proline.</text>
</comment>
<dbReference type="STRING" id="1160509.A0A3N4IIS8"/>
<evidence type="ECO:0000256" key="3">
    <source>
        <dbReference type="ARBA" id="ARBA00004576"/>
    </source>
</evidence>
<dbReference type="Pfam" id="PF00326">
    <property type="entry name" value="Peptidase_S9"/>
    <property type="match status" value="1"/>
</dbReference>
<comment type="subcellular location">
    <subcellularLocation>
        <location evidence="3">Vacuole membrane</location>
        <topology evidence="3">Single-pass type II membrane protein</topology>
    </subcellularLocation>
</comment>
<evidence type="ECO:0000256" key="12">
    <source>
        <dbReference type="ARBA" id="ARBA00022968"/>
    </source>
</evidence>
<dbReference type="Proteomes" id="UP000275078">
    <property type="component" value="Unassembled WGS sequence"/>
</dbReference>
<proteinExistence type="inferred from homology"/>
<dbReference type="Pfam" id="PF00930">
    <property type="entry name" value="DPPIV_N"/>
    <property type="match status" value="1"/>
</dbReference>
<evidence type="ECO:0000313" key="20">
    <source>
        <dbReference type="EMBL" id="RPA85749.1"/>
    </source>
</evidence>
<evidence type="ECO:0000256" key="8">
    <source>
        <dbReference type="ARBA" id="ARBA00022670"/>
    </source>
</evidence>
<keyword evidence="8" id="KW-0645">Protease</keyword>
<evidence type="ECO:0000256" key="1">
    <source>
        <dbReference type="ARBA" id="ARBA00001257"/>
    </source>
</evidence>
<keyword evidence="12" id="KW-0735">Signal-anchor</keyword>
<dbReference type="OrthoDB" id="16520at2759"/>
<evidence type="ECO:0000256" key="16">
    <source>
        <dbReference type="SAM" id="MobiDB-lite"/>
    </source>
</evidence>
<evidence type="ECO:0000256" key="15">
    <source>
        <dbReference type="ARBA" id="ARBA00023180"/>
    </source>
</evidence>
<feature type="transmembrane region" description="Helical" evidence="17">
    <location>
        <begin position="93"/>
        <end position="114"/>
    </location>
</feature>
<dbReference type="EMBL" id="ML119652">
    <property type="protein sequence ID" value="RPA85749.1"/>
    <property type="molecule type" value="Genomic_DNA"/>
</dbReference>
<reference evidence="20 21" key="1">
    <citation type="journal article" date="2018" name="Nat. Ecol. Evol.">
        <title>Pezizomycetes genomes reveal the molecular basis of ectomycorrhizal truffle lifestyle.</title>
        <authorList>
            <person name="Murat C."/>
            <person name="Payen T."/>
            <person name="Noel B."/>
            <person name="Kuo A."/>
            <person name="Morin E."/>
            <person name="Chen J."/>
            <person name="Kohler A."/>
            <person name="Krizsan K."/>
            <person name="Balestrini R."/>
            <person name="Da Silva C."/>
            <person name="Montanini B."/>
            <person name="Hainaut M."/>
            <person name="Levati E."/>
            <person name="Barry K.W."/>
            <person name="Belfiori B."/>
            <person name="Cichocki N."/>
            <person name="Clum A."/>
            <person name="Dockter R.B."/>
            <person name="Fauchery L."/>
            <person name="Guy J."/>
            <person name="Iotti M."/>
            <person name="Le Tacon F."/>
            <person name="Lindquist E.A."/>
            <person name="Lipzen A."/>
            <person name="Malagnac F."/>
            <person name="Mello A."/>
            <person name="Molinier V."/>
            <person name="Miyauchi S."/>
            <person name="Poulain J."/>
            <person name="Riccioni C."/>
            <person name="Rubini A."/>
            <person name="Sitrit Y."/>
            <person name="Splivallo R."/>
            <person name="Traeger S."/>
            <person name="Wang M."/>
            <person name="Zifcakova L."/>
            <person name="Wipf D."/>
            <person name="Zambonelli A."/>
            <person name="Paolocci F."/>
            <person name="Nowrousian M."/>
            <person name="Ottonello S."/>
            <person name="Baldrian P."/>
            <person name="Spatafora J.W."/>
            <person name="Henrissat B."/>
            <person name="Nagy L.G."/>
            <person name="Aury J.M."/>
            <person name="Wincker P."/>
            <person name="Grigoriev I.V."/>
            <person name="Bonfante P."/>
            <person name="Martin F.M."/>
        </authorList>
    </citation>
    <scope>NUCLEOTIDE SEQUENCE [LARGE SCALE GENOMIC DNA]</scope>
    <source>
        <strain evidence="20 21">RN42</strain>
    </source>
</reference>
<keyword evidence="21" id="KW-1185">Reference proteome</keyword>
<evidence type="ECO:0000256" key="11">
    <source>
        <dbReference type="ARBA" id="ARBA00022825"/>
    </source>
</evidence>
<dbReference type="InterPro" id="IPR001375">
    <property type="entry name" value="Peptidase_S9_cat"/>
</dbReference>
<dbReference type="PROSITE" id="PS00708">
    <property type="entry name" value="PRO_ENDOPEP_SER"/>
    <property type="match status" value="1"/>
</dbReference>